<feature type="binding site" evidence="16">
    <location>
        <position position="241"/>
    </location>
    <ligand>
        <name>substrate</name>
    </ligand>
</feature>
<feature type="binding site" evidence="16">
    <location>
        <begin position="421"/>
        <end position="424"/>
    </location>
    <ligand>
        <name>ATP</name>
        <dbReference type="ChEBI" id="CHEBI:30616"/>
    </ligand>
</feature>
<keyword evidence="9 16" id="KW-0547">Nucleotide-binding</keyword>
<comment type="pathway">
    <text evidence="1">Sulfur metabolism; glutathione biosynthesis; glutathione from L-cysteine and L-glutamate: step 2/2.</text>
</comment>
<dbReference type="FunFam" id="3.40.50.1760:FF:000001">
    <property type="entry name" value="Glutathione synthetase"/>
    <property type="match status" value="1"/>
</dbReference>
<protein>
    <recommendedName>
        <fullName evidence="5">Glutathione synthetase</fullName>
        <ecNumber evidence="4">6.3.2.3</ecNumber>
    </recommendedName>
    <alternativeName>
        <fullName evidence="12">Glutathione synthase</fullName>
    </alternativeName>
</protein>
<keyword evidence="6" id="KW-0436">Ligase</keyword>
<dbReference type="Pfam" id="PF03199">
    <property type="entry name" value="GSH_synthase"/>
    <property type="match status" value="1"/>
</dbReference>
<comment type="similarity">
    <text evidence="2">Belongs to the eukaryotic GSH synthase family.</text>
</comment>
<dbReference type="InterPro" id="IPR004887">
    <property type="entry name" value="GSH_synth_subst-bd"/>
</dbReference>
<evidence type="ECO:0000256" key="1">
    <source>
        <dbReference type="ARBA" id="ARBA00004965"/>
    </source>
</evidence>
<dbReference type="InterPro" id="IPR014049">
    <property type="entry name" value="Glutathione_synthase_N_euk"/>
</dbReference>
<dbReference type="GO" id="GO:0004363">
    <property type="term" value="F:glutathione synthase activity"/>
    <property type="evidence" value="ECO:0007669"/>
    <property type="project" value="UniProtKB-EC"/>
</dbReference>
<organism evidence="18">
    <name type="scientific">Dendroctonus ponderosae</name>
    <name type="common">Mountain pine beetle</name>
    <dbReference type="NCBI Taxonomy" id="77166"/>
    <lineage>
        <taxon>Eukaryota</taxon>
        <taxon>Metazoa</taxon>
        <taxon>Ecdysozoa</taxon>
        <taxon>Arthropoda</taxon>
        <taxon>Hexapoda</taxon>
        <taxon>Insecta</taxon>
        <taxon>Pterygota</taxon>
        <taxon>Neoptera</taxon>
        <taxon>Endopterygota</taxon>
        <taxon>Coleoptera</taxon>
        <taxon>Polyphaga</taxon>
        <taxon>Cucujiformia</taxon>
        <taxon>Curculionidae</taxon>
        <taxon>Scolytinae</taxon>
        <taxon>Dendroctonus</taxon>
    </lineage>
</organism>
<dbReference type="FunFam" id="3.30.470.20:FF:000141">
    <property type="entry name" value="Glutathione synthetase"/>
    <property type="match status" value="1"/>
</dbReference>
<comment type="subunit">
    <text evidence="3">Homodimer.</text>
</comment>
<dbReference type="PIRSF" id="PIRSF001558">
    <property type="entry name" value="GSHase"/>
    <property type="match status" value="1"/>
</dbReference>
<feature type="binding site" evidence="17">
    <location>
        <position position="191"/>
    </location>
    <ligand>
        <name>Mg(2+)</name>
        <dbReference type="ChEBI" id="CHEBI:18420"/>
    </ligand>
</feature>
<evidence type="ECO:0000256" key="12">
    <source>
        <dbReference type="ARBA" id="ARBA00030403"/>
    </source>
</evidence>
<dbReference type="InterPro" id="IPR005615">
    <property type="entry name" value="Glutathione_synthase"/>
</dbReference>
<feature type="binding site" evidence="16">
    <location>
        <position position="329"/>
    </location>
    <ligand>
        <name>ATP</name>
        <dbReference type="ChEBI" id="CHEBI:30616"/>
    </ligand>
</feature>
<feature type="binding site" evidence="17">
    <location>
        <position position="189"/>
    </location>
    <ligand>
        <name>Mg(2+)</name>
        <dbReference type="ChEBI" id="CHEBI:18420"/>
    </ligand>
</feature>
<dbReference type="Gene3D" id="3.30.470.20">
    <property type="entry name" value="ATP-grasp fold, B domain"/>
    <property type="match status" value="2"/>
</dbReference>
<dbReference type="PANTHER" id="PTHR11130">
    <property type="entry name" value="GLUTATHIONE SYNTHETASE"/>
    <property type="match status" value="1"/>
</dbReference>
<gene>
    <name evidence="18" type="ORF">YQE_11508</name>
</gene>
<dbReference type="UniPathway" id="UPA00142">
    <property type="reaction ID" value="UER00210"/>
</dbReference>
<evidence type="ECO:0000256" key="8">
    <source>
        <dbReference type="ARBA" id="ARBA00022723"/>
    </source>
</evidence>
<evidence type="ECO:0000256" key="13">
    <source>
        <dbReference type="ARBA" id="ARBA00048871"/>
    </source>
</evidence>
<feature type="binding site" evidence="16">
    <location>
        <begin position="387"/>
        <end position="396"/>
    </location>
    <ligand>
        <name>ATP</name>
        <dbReference type="ChEBI" id="CHEBI:30616"/>
    </ligand>
</feature>
<accession>N6T2J5</accession>
<dbReference type="Pfam" id="PF03917">
    <property type="entry name" value="GSH_synth_ATP"/>
    <property type="match status" value="2"/>
</dbReference>
<feature type="binding site" evidence="16">
    <location>
        <position position="189"/>
    </location>
    <ligand>
        <name>ATP</name>
        <dbReference type="ChEBI" id="CHEBI:30616"/>
    </ligand>
</feature>
<evidence type="ECO:0000256" key="15">
    <source>
        <dbReference type="ARBA" id="ARBA00059746"/>
    </source>
</evidence>
<dbReference type="FunFam" id="1.10.1080.10:FF:000011">
    <property type="entry name" value="Glutathione synthetase"/>
    <property type="match status" value="1"/>
</dbReference>
<proteinExistence type="inferred from homology"/>
<dbReference type="OMA" id="NGLVMYP"/>
<comment type="cofactor">
    <cofactor evidence="17">
        <name>Mg(2+)</name>
        <dbReference type="ChEBI" id="CHEBI:18420"/>
    </cofactor>
    <text evidence="17">Binds 1 Mg(2+) ion per subunit.</text>
</comment>
<comment type="catalytic activity">
    <reaction evidence="13">
        <text>gamma-L-glutamyl-L-cysteine + glycine + ATP = glutathione + ADP + phosphate + H(+)</text>
        <dbReference type="Rhea" id="RHEA:13557"/>
        <dbReference type="ChEBI" id="CHEBI:15378"/>
        <dbReference type="ChEBI" id="CHEBI:30616"/>
        <dbReference type="ChEBI" id="CHEBI:43474"/>
        <dbReference type="ChEBI" id="CHEBI:57305"/>
        <dbReference type="ChEBI" id="CHEBI:57925"/>
        <dbReference type="ChEBI" id="CHEBI:58173"/>
        <dbReference type="ChEBI" id="CHEBI:456216"/>
        <dbReference type="EC" id="6.3.2.3"/>
    </reaction>
    <physiologicalReaction direction="left-to-right" evidence="13">
        <dbReference type="Rhea" id="RHEA:13558"/>
    </physiologicalReaction>
</comment>
<feature type="binding site" evidence="16">
    <location>
        <position position="173"/>
    </location>
    <ligand>
        <name>substrate</name>
    </ligand>
</feature>
<reference evidence="18" key="1">
    <citation type="journal article" date="2013" name="Genome Biol.">
        <title>Draft genome of the mountain pine beetle, Dendroctonus ponderosae Hopkins, a major forest pest.</title>
        <authorList>
            <person name="Keeling C.I."/>
            <person name="Yuen M.M."/>
            <person name="Liao N.Y."/>
            <person name="Docking T.R."/>
            <person name="Chan S.K."/>
            <person name="Taylor G.A."/>
            <person name="Palmquist D.L."/>
            <person name="Jackman S.D."/>
            <person name="Nguyen A."/>
            <person name="Li M."/>
            <person name="Henderson H."/>
            <person name="Janes J.K."/>
            <person name="Zhao Y."/>
            <person name="Pandoh P."/>
            <person name="Moore R."/>
            <person name="Sperling F.A."/>
            <person name="Huber D.P."/>
            <person name="Birol I."/>
            <person name="Jones S.J."/>
            <person name="Bohlmann J."/>
        </authorList>
    </citation>
    <scope>NUCLEOTIDE SEQUENCE</scope>
</reference>
<keyword evidence="10 16" id="KW-0067">ATP-binding</keyword>
<evidence type="ECO:0000256" key="14">
    <source>
        <dbReference type="ARBA" id="ARBA00052123"/>
    </source>
</evidence>
<dbReference type="AlphaFoldDB" id="N6T2J5"/>
<dbReference type="InterPro" id="IPR037013">
    <property type="entry name" value="GSH-S_sub-bd_sf"/>
</dbReference>
<dbReference type="GO" id="GO:0005524">
    <property type="term" value="F:ATP binding"/>
    <property type="evidence" value="ECO:0007669"/>
    <property type="project" value="UniProtKB-KW"/>
</dbReference>
<evidence type="ECO:0000313" key="18">
    <source>
        <dbReference type="EMBL" id="ENN71773.1"/>
    </source>
</evidence>
<feature type="binding site" evidence="16">
    <location>
        <position position="450"/>
    </location>
    <ligand>
        <name>substrate</name>
    </ligand>
</feature>
<dbReference type="GO" id="GO:0043295">
    <property type="term" value="F:glutathione binding"/>
    <property type="evidence" value="ECO:0007669"/>
    <property type="project" value="TreeGrafter"/>
</dbReference>
<dbReference type="OrthoDB" id="2020073at2759"/>
<evidence type="ECO:0000256" key="3">
    <source>
        <dbReference type="ARBA" id="ARBA00011738"/>
    </source>
</evidence>
<dbReference type="InterPro" id="IPR016185">
    <property type="entry name" value="PreATP-grasp_dom_sf"/>
</dbReference>
<evidence type="ECO:0000256" key="16">
    <source>
        <dbReference type="PIRSR" id="PIRSR001558-1"/>
    </source>
</evidence>
<dbReference type="SUPFAM" id="SSF56059">
    <property type="entry name" value="Glutathione synthetase ATP-binding domain-like"/>
    <property type="match status" value="2"/>
</dbReference>
<feature type="binding site" evidence="16">
    <location>
        <position position="398"/>
    </location>
    <ligand>
        <name>ATP</name>
        <dbReference type="ChEBI" id="CHEBI:30616"/>
    </ligand>
</feature>
<evidence type="ECO:0000256" key="9">
    <source>
        <dbReference type="ARBA" id="ARBA00022741"/>
    </source>
</evidence>
<feature type="binding site" evidence="17">
    <location>
        <position position="391"/>
    </location>
    <ligand>
        <name>Mg(2+)</name>
        <dbReference type="ChEBI" id="CHEBI:18420"/>
    </ligand>
</feature>
<dbReference type="InterPro" id="IPR014042">
    <property type="entry name" value="Glutathione_synthase_a-hlx"/>
</dbReference>
<comment type="function">
    <text evidence="15">Catalyzes the production of glutathione from gamma-glutamylcysteine and glycine in an ATP-dependent manner. Glutathione (gamma-glutamylcysteinylglycine, GSH) is the most abundant intracellular thiol in living aerobic cells and is required for numerous processes including the protection of cells against oxidative damage, amino acid transport, the detoxification of foreign compounds, the maintenance of protein sulfhydryl groups in a reduced state and acts as a cofactor for a number of enzymes. Participates in ophthalmate biosynthesis in hepatocytes.</text>
</comment>
<feature type="non-terminal residue" evidence="18">
    <location>
        <position position="1"/>
    </location>
</feature>
<evidence type="ECO:0000256" key="5">
    <source>
        <dbReference type="ARBA" id="ARBA00020821"/>
    </source>
</evidence>
<dbReference type="Gene3D" id="3.30.1490.80">
    <property type="match status" value="1"/>
</dbReference>
<dbReference type="GO" id="GO:0005829">
    <property type="term" value="C:cytosol"/>
    <property type="evidence" value="ECO:0007669"/>
    <property type="project" value="TreeGrafter"/>
</dbReference>
<keyword evidence="7" id="KW-0317">Glutathione biosynthesis</keyword>
<dbReference type="FunFam" id="3.30.1490.50:FF:000001">
    <property type="entry name" value="Glutathione synthetase"/>
    <property type="match status" value="1"/>
</dbReference>
<evidence type="ECO:0000256" key="17">
    <source>
        <dbReference type="PIRSR" id="PIRSR001558-2"/>
    </source>
</evidence>
<evidence type="ECO:0000256" key="6">
    <source>
        <dbReference type="ARBA" id="ARBA00022598"/>
    </source>
</evidence>
<sequence length="502" mass="56235">MSVKRLPSCIPIPLDEKELKELVSKTKDWVVMHGIGIRSKTAFSEDSINFAPYLLLPSTFPRKEFERAVEIQVRCNMTTLNELMHRVAHNQEFLKETLKDTIQVDEFTGSLYKIWETVLNEGVTQPLSLALVRNDLMLDSMHSWKQVEFNTIAAGFGWLGPASLAINSLGLVRSDYMLHSDTNKIKQVEYNTISVSMAGLPENNALTGMTMGLLEAWKIYGDSKAAILVIVEDVTYNICDQRFHEFELKRLNPRVKLMRKTLTDVHMEGSLSENNELMIGNTVVSVVYYRSAYTPEQIPTKKEWGSRLLIERSQAIKCPSIQYHLAGTKKVQQALAKPGALEPFLSDPNKIAAVRDIFTGLFGLDFDEAGDQAIQMALDDPERFVLKPQREGGGNNIYGSEIRDAIMQMKDTKERTAWILMERINPPISTGYMIRPGGQNPPQLAEMISELGIFGVVIGDSQKIMVNRQVGHMLRTKVSTADEGGVAAGYGALDSPYLIDID</sequence>
<feature type="binding site" evidence="16">
    <location>
        <position position="477"/>
    </location>
    <ligand>
        <name>ATP</name>
        <dbReference type="ChEBI" id="CHEBI:30616"/>
    </ligand>
</feature>
<evidence type="ECO:0000256" key="7">
    <source>
        <dbReference type="ARBA" id="ARBA00022684"/>
    </source>
</evidence>
<feature type="binding site" evidence="16">
    <location>
        <position position="475"/>
    </location>
    <ligand>
        <name>substrate</name>
    </ligand>
</feature>
<keyword evidence="11 17" id="KW-0460">Magnesium</keyword>
<dbReference type="HOGENOM" id="CLU_025152_2_1_1"/>
<dbReference type="EC" id="6.3.2.3" evidence="4"/>
<dbReference type="SUPFAM" id="SSF52440">
    <property type="entry name" value="PreATP-grasp domain"/>
    <property type="match status" value="1"/>
</dbReference>
<evidence type="ECO:0000256" key="2">
    <source>
        <dbReference type="ARBA" id="ARBA00010385"/>
    </source>
</evidence>
<evidence type="ECO:0000256" key="10">
    <source>
        <dbReference type="ARBA" id="ARBA00022840"/>
    </source>
</evidence>
<dbReference type="GO" id="GO:0046872">
    <property type="term" value="F:metal ion binding"/>
    <property type="evidence" value="ECO:0007669"/>
    <property type="project" value="UniProtKB-KW"/>
</dbReference>
<comment type="catalytic activity">
    <reaction evidence="14">
        <text>gamma-L-glutamyl-(2S)-2-aminobutanoate + glycine + ATP = ophthalmate + ADP + phosphate + H(+)</text>
        <dbReference type="Rhea" id="RHEA:72075"/>
        <dbReference type="ChEBI" id="CHEBI:15378"/>
        <dbReference type="ChEBI" id="CHEBI:30616"/>
        <dbReference type="ChEBI" id="CHEBI:43474"/>
        <dbReference type="ChEBI" id="CHEBI:57305"/>
        <dbReference type="ChEBI" id="CHEBI:189406"/>
        <dbReference type="ChEBI" id="CHEBI:189750"/>
        <dbReference type="ChEBI" id="CHEBI:456216"/>
    </reaction>
    <physiologicalReaction direction="left-to-right" evidence="14">
        <dbReference type="Rhea" id="RHEA:72076"/>
    </physiologicalReaction>
</comment>
<dbReference type="PANTHER" id="PTHR11130:SF0">
    <property type="entry name" value="GLUTATHIONE SYNTHETASE"/>
    <property type="match status" value="1"/>
</dbReference>
<name>N6T2J5_DENPD</name>
<dbReference type="EMBL" id="KB741253">
    <property type="protein sequence ID" value="ENN71773.1"/>
    <property type="molecule type" value="Genomic_DNA"/>
</dbReference>
<dbReference type="InterPro" id="IPR014709">
    <property type="entry name" value="Glutathione_synthase_C_euk"/>
</dbReference>
<feature type="binding site" evidence="16">
    <location>
        <position position="483"/>
    </location>
    <ligand>
        <name>ATP</name>
        <dbReference type="ChEBI" id="CHEBI:30616"/>
    </ligand>
</feature>
<dbReference type="Gene3D" id="1.10.1080.10">
    <property type="entry name" value="Glutathione Synthetase, Chain A, domain 3"/>
    <property type="match status" value="1"/>
</dbReference>
<keyword evidence="8 17" id="KW-0479">Metal-binding</keyword>
<evidence type="ECO:0000256" key="4">
    <source>
        <dbReference type="ARBA" id="ARBA00012214"/>
    </source>
</evidence>
<dbReference type="NCBIfam" id="TIGR01986">
    <property type="entry name" value="glut_syn_euk"/>
    <property type="match status" value="1"/>
</dbReference>
<dbReference type="Gene3D" id="3.40.50.1760">
    <property type="entry name" value="Glutathione synthase, substrate-binding domain superfamily, eukaryotic"/>
    <property type="match status" value="1"/>
</dbReference>
<evidence type="ECO:0000256" key="11">
    <source>
        <dbReference type="ARBA" id="ARBA00022842"/>
    </source>
</evidence>
<dbReference type="Gene3D" id="3.30.1490.50">
    <property type="match status" value="1"/>
</dbReference>